<dbReference type="EMBL" id="MT143869">
    <property type="protein sequence ID" value="QJB04018.1"/>
    <property type="molecule type" value="Genomic_DNA"/>
</dbReference>
<protein>
    <submittedName>
        <fullName evidence="2">Uncharacterized protein</fullName>
    </submittedName>
</protein>
<accession>A0A6M3M9V7</accession>
<name>A0A6M3M9V7_9ZZZZ</name>
<proteinExistence type="predicted"/>
<evidence type="ECO:0000313" key="1">
    <source>
        <dbReference type="EMBL" id="QJA99273.1"/>
    </source>
</evidence>
<gene>
    <name evidence="1" type="ORF">MM171A01234_0013</name>
    <name evidence="2" type="ORF">MM171B00502_0011</name>
</gene>
<sequence>MRKYPNPKNLTTEEILKSRRPFHIDDLVALALEREDVLLASHCLEELKQCDDVKESVVDLKNMIFG</sequence>
<organism evidence="2">
    <name type="scientific">viral metagenome</name>
    <dbReference type="NCBI Taxonomy" id="1070528"/>
    <lineage>
        <taxon>unclassified sequences</taxon>
        <taxon>metagenomes</taxon>
        <taxon>organismal metagenomes</taxon>
    </lineage>
</organism>
<reference evidence="2" key="1">
    <citation type="submission" date="2020-03" db="EMBL/GenBank/DDBJ databases">
        <title>The deep terrestrial virosphere.</title>
        <authorList>
            <person name="Holmfeldt K."/>
            <person name="Nilsson E."/>
            <person name="Simone D."/>
            <person name="Lopez-Fernandez M."/>
            <person name="Wu X."/>
            <person name="de Brujin I."/>
            <person name="Lundin D."/>
            <person name="Andersson A."/>
            <person name="Bertilsson S."/>
            <person name="Dopson M."/>
        </authorList>
    </citation>
    <scope>NUCLEOTIDE SEQUENCE</scope>
    <source>
        <strain evidence="1">MM171A01234</strain>
        <strain evidence="2">MM171B00502</strain>
    </source>
</reference>
<dbReference type="EMBL" id="MT143639">
    <property type="protein sequence ID" value="QJA99273.1"/>
    <property type="molecule type" value="Genomic_DNA"/>
</dbReference>
<evidence type="ECO:0000313" key="2">
    <source>
        <dbReference type="EMBL" id="QJB04018.1"/>
    </source>
</evidence>
<dbReference type="AlphaFoldDB" id="A0A6M3M9V7"/>